<dbReference type="GO" id="GO:0051075">
    <property type="term" value="F:S-adenosylmethionine:tRNA ribosyltransferase-isomerase activity"/>
    <property type="evidence" value="ECO:0007669"/>
    <property type="project" value="UniProtKB-EC"/>
</dbReference>
<protein>
    <recommendedName>
        <fullName evidence="5">S-adenosylmethionine:tRNA ribosyltransferase-isomerase</fullName>
        <ecNumber evidence="5">2.4.99.17</ecNumber>
    </recommendedName>
    <alternativeName>
        <fullName evidence="5">Queuosine biosynthesis protein QueA</fullName>
    </alternativeName>
</protein>
<evidence type="ECO:0000313" key="6">
    <source>
        <dbReference type="EMBL" id="HIU96717.1"/>
    </source>
</evidence>
<keyword evidence="2 5" id="KW-0808">Transferase</keyword>
<dbReference type="InterPro" id="IPR036100">
    <property type="entry name" value="QueA_sf"/>
</dbReference>
<comment type="subcellular location">
    <subcellularLocation>
        <location evidence="5">Cytoplasm</location>
    </subcellularLocation>
</comment>
<name>A0A9D1SVU3_9FIRM</name>
<dbReference type="Gene3D" id="3.40.1780.10">
    <property type="entry name" value="QueA-like"/>
    <property type="match status" value="1"/>
</dbReference>
<comment type="function">
    <text evidence="5">Transfers and isomerizes the ribose moiety from AdoMet to the 7-aminomethyl group of 7-deazaguanine (preQ1-tRNA) to give epoxyqueuosine (oQ-tRNA).</text>
</comment>
<dbReference type="PANTHER" id="PTHR30307:SF0">
    <property type="entry name" value="S-ADENOSYLMETHIONINE:TRNA RIBOSYLTRANSFERASE-ISOMERASE"/>
    <property type="match status" value="1"/>
</dbReference>
<evidence type="ECO:0000256" key="4">
    <source>
        <dbReference type="ARBA" id="ARBA00022785"/>
    </source>
</evidence>
<evidence type="ECO:0000256" key="5">
    <source>
        <dbReference type="HAMAP-Rule" id="MF_00113"/>
    </source>
</evidence>
<gene>
    <name evidence="5 6" type="primary">queA</name>
    <name evidence="6" type="ORF">IAD25_08475</name>
</gene>
<dbReference type="HAMAP" id="MF_00113">
    <property type="entry name" value="QueA"/>
    <property type="match status" value="1"/>
</dbReference>
<dbReference type="EC" id="2.4.99.17" evidence="5"/>
<dbReference type="NCBIfam" id="TIGR00113">
    <property type="entry name" value="queA"/>
    <property type="match status" value="1"/>
</dbReference>
<comment type="similarity">
    <text evidence="5">Belongs to the QueA family.</text>
</comment>
<dbReference type="SUPFAM" id="SSF111337">
    <property type="entry name" value="QueA-like"/>
    <property type="match status" value="1"/>
</dbReference>
<dbReference type="GO" id="GO:0005737">
    <property type="term" value="C:cytoplasm"/>
    <property type="evidence" value="ECO:0007669"/>
    <property type="project" value="UniProtKB-SubCell"/>
</dbReference>
<dbReference type="FunFam" id="2.40.10.240:FF:000002">
    <property type="entry name" value="S-adenosylmethionine:tRNA ribosyltransferase-isomerase"/>
    <property type="match status" value="1"/>
</dbReference>
<organism evidence="6 7">
    <name type="scientific">Candidatus Allocopromorpha excrementipullorum</name>
    <dbReference type="NCBI Taxonomy" id="2840743"/>
    <lineage>
        <taxon>Bacteria</taxon>
        <taxon>Bacillati</taxon>
        <taxon>Bacillota</taxon>
        <taxon>Clostridia</taxon>
        <taxon>Eubacteriales</taxon>
        <taxon>Eubacteriaceae</taxon>
        <taxon>Eubacteriaceae incertae sedis</taxon>
        <taxon>Candidatus Allocopromorpha</taxon>
    </lineage>
</organism>
<dbReference type="InterPro" id="IPR042118">
    <property type="entry name" value="QueA_dom1"/>
</dbReference>
<dbReference type="GO" id="GO:0008616">
    <property type="term" value="P:tRNA queuosine(34) biosynthetic process"/>
    <property type="evidence" value="ECO:0007669"/>
    <property type="project" value="UniProtKB-UniRule"/>
</dbReference>
<evidence type="ECO:0000256" key="3">
    <source>
        <dbReference type="ARBA" id="ARBA00022691"/>
    </source>
</evidence>
<dbReference type="NCBIfam" id="NF001140">
    <property type="entry name" value="PRK00147.1"/>
    <property type="match status" value="1"/>
</dbReference>
<comment type="subunit">
    <text evidence="5">Monomer.</text>
</comment>
<proteinExistence type="inferred from homology"/>
<evidence type="ECO:0000256" key="1">
    <source>
        <dbReference type="ARBA" id="ARBA00022490"/>
    </source>
</evidence>
<comment type="catalytic activity">
    <reaction evidence="5">
        <text>7-aminomethyl-7-carbaguanosine(34) in tRNA + S-adenosyl-L-methionine = epoxyqueuosine(34) in tRNA + adenine + L-methionine + 2 H(+)</text>
        <dbReference type="Rhea" id="RHEA:32155"/>
        <dbReference type="Rhea" id="RHEA-COMP:10342"/>
        <dbReference type="Rhea" id="RHEA-COMP:18582"/>
        <dbReference type="ChEBI" id="CHEBI:15378"/>
        <dbReference type="ChEBI" id="CHEBI:16708"/>
        <dbReference type="ChEBI" id="CHEBI:57844"/>
        <dbReference type="ChEBI" id="CHEBI:59789"/>
        <dbReference type="ChEBI" id="CHEBI:82833"/>
        <dbReference type="ChEBI" id="CHEBI:194443"/>
        <dbReference type="EC" id="2.4.99.17"/>
    </reaction>
</comment>
<keyword evidence="4 5" id="KW-0671">Queuosine biosynthesis</keyword>
<dbReference type="AlphaFoldDB" id="A0A9D1SVU3"/>
<dbReference type="InterPro" id="IPR003699">
    <property type="entry name" value="QueA"/>
</dbReference>
<dbReference type="EMBL" id="DVOB01000182">
    <property type="protein sequence ID" value="HIU96717.1"/>
    <property type="molecule type" value="Genomic_DNA"/>
</dbReference>
<reference evidence="6" key="1">
    <citation type="submission" date="2020-10" db="EMBL/GenBank/DDBJ databases">
        <authorList>
            <person name="Gilroy R."/>
        </authorList>
    </citation>
    <scope>NUCLEOTIDE SEQUENCE</scope>
    <source>
        <strain evidence="6">ChiSjej4B22-8349</strain>
    </source>
</reference>
<dbReference type="Gene3D" id="2.40.10.240">
    <property type="entry name" value="QueA-like"/>
    <property type="match status" value="1"/>
</dbReference>
<comment type="caution">
    <text evidence="6">The sequence shown here is derived from an EMBL/GenBank/DDBJ whole genome shotgun (WGS) entry which is preliminary data.</text>
</comment>
<dbReference type="Proteomes" id="UP000824130">
    <property type="component" value="Unassembled WGS sequence"/>
</dbReference>
<dbReference type="PANTHER" id="PTHR30307">
    <property type="entry name" value="S-ADENOSYLMETHIONINE:TRNA RIBOSYLTRANSFERASE-ISOMERASE"/>
    <property type="match status" value="1"/>
</dbReference>
<sequence length="369" mass="41663">MKISDFDYHLPEELIAQKPADKRDCSRLLVVHRDTGAVEHRHFFDILDYLKEGDCLVLNDSKVLPARLYGEKEKTGAKVEFLLTRRVNGDIWETMVKPGKRLKPGDSVMFSRSPLLRAEIKDFGPGGTRLAEFQYDGVFMERLEELGSMPLPPYIERASDIDDKERYQTVYCKDEGSVAAPTAGLHFTEELLEEAEKKGVELIYVTLHVGIGTFRPVKCENVEEHTMHFEEYSISDESARAINKAKREGRRIISVGTTSTRTVESAAYFAEGVQAGSVDAVKGQMPDGAVAGDGCWQVRSGEGSTGIFIYPGYEFKIVDSLITNFHLPKSTLLMLISALYDREKILEIYEEAVRERYRFFSYGDAMLIL</sequence>
<evidence type="ECO:0000313" key="7">
    <source>
        <dbReference type="Proteomes" id="UP000824130"/>
    </source>
</evidence>
<comment type="pathway">
    <text evidence="5">tRNA modification; tRNA-queuosine biosynthesis.</text>
</comment>
<evidence type="ECO:0000256" key="2">
    <source>
        <dbReference type="ARBA" id="ARBA00022679"/>
    </source>
</evidence>
<keyword evidence="3 5" id="KW-0949">S-adenosyl-L-methionine</keyword>
<reference evidence="6" key="2">
    <citation type="journal article" date="2021" name="PeerJ">
        <title>Extensive microbial diversity within the chicken gut microbiome revealed by metagenomics and culture.</title>
        <authorList>
            <person name="Gilroy R."/>
            <person name="Ravi A."/>
            <person name="Getino M."/>
            <person name="Pursley I."/>
            <person name="Horton D.L."/>
            <person name="Alikhan N.F."/>
            <person name="Baker D."/>
            <person name="Gharbi K."/>
            <person name="Hall N."/>
            <person name="Watson M."/>
            <person name="Adriaenssens E.M."/>
            <person name="Foster-Nyarko E."/>
            <person name="Jarju S."/>
            <person name="Secka A."/>
            <person name="Antonio M."/>
            <person name="Oren A."/>
            <person name="Chaudhuri R.R."/>
            <person name="La Ragione R."/>
            <person name="Hildebrand F."/>
            <person name="Pallen M.J."/>
        </authorList>
    </citation>
    <scope>NUCLEOTIDE SEQUENCE</scope>
    <source>
        <strain evidence="6">ChiSjej4B22-8349</strain>
    </source>
</reference>
<accession>A0A9D1SVU3</accession>
<keyword evidence="6" id="KW-0328">Glycosyltransferase</keyword>
<keyword evidence="1 5" id="KW-0963">Cytoplasm</keyword>
<dbReference type="InterPro" id="IPR042119">
    <property type="entry name" value="QueA_dom2"/>
</dbReference>
<dbReference type="Pfam" id="PF02547">
    <property type="entry name" value="Queuosine_synth"/>
    <property type="match status" value="1"/>
</dbReference>